<reference evidence="1" key="2">
    <citation type="submission" date="2021-04" db="EMBL/GenBank/DDBJ databases">
        <authorList>
            <person name="Gilroy R."/>
        </authorList>
    </citation>
    <scope>NUCLEOTIDE SEQUENCE</scope>
    <source>
        <strain evidence="1">CHK187-11901</strain>
    </source>
</reference>
<accession>A0A9D2SUP1</accession>
<dbReference type="EMBL" id="DWWM01000028">
    <property type="protein sequence ID" value="HJC36418.1"/>
    <property type="molecule type" value="Genomic_DNA"/>
</dbReference>
<proteinExistence type="predicted"/>
<dbReference type="AlphaFoldDB" id="A0A9D2SUP1"/>
<gene>
    <name evidence="1" type="ORF">H9702_04725</name>
</gene>
<protein>
    <submittedName>
        <fullName evidence="1">Uncharacterized protein</fullName>
    </submittedName>
</protein>
<sequence length="328" mass="38333">MRTRVRDWLLRLCFALIRWLQDEPAQTLQPGDVVWCRMPLAQGQLENIPAAHQIRPYVVCQEDEQGIQAYACSSHPFPRVNERKVCRISGSKYGIGRDTYVDTSRMWKIPGANLYQYYFRIDPADLERISRCRAAKAQTQTIGVGCVVRRQGEVYYIYAVHNGHFQAFAMHRSQTGKGLMVSCHSVLYALELSRTFSLDLPLQLLQQFSLSEISRIARAWRKHQRQEQDRIDPKDCRFDHPVGQMFSLSGTLYFVYLYSLRQRIYGIRLDEEGCTDYRLHREKHLDCLKPEKICTFEDLQDAVAIMQEDKVLSEEMARALLRRRRDGC</sequence>
<evidence type="ECO:0000313" key="1">
    <source>
        <dbReference type="EMBL" id="HJC36418.1"/>
    </source>
</evidence>
<evidence type="ECO:0000313" key="2">
    <source>
        <dbReference type="Proteomes" id="UP000823896"/>
    </source>
</evidence>
<dbReference type="Proteomes" id="UP000823896">
    <property type="component" value="Unassembled WGS sequence"/>
</dbReference>
<comment type="caution">
    <text evidence="1">The sequence shown here is derived from an EMBL/GenBank/DDBJ whole genome shotgun (WGS) entry which is preliminary data.</text>
</comment>
<organism evidence="1 2">
    <name type="scientific">Candidatus Merdibacter merdavium</name>
    <dbReference type="NCBI Taxonomy" id="2838692"/>
    <lineage>
        <taxon>Bacteria</taxon>
        <taxon>Bacillati</taxon>
        <taxon>Bacillota</taxon>
        <taxon>Erysipelotrichia</taxon>
        <taxon>Erysipelotrichales</taxon>
        <taxon>Erysipelotrichaceae</taxon>
        <taxon>Merdibacter</taxon>
    </lineage>
</organism>
<name>A0A9D2SUP1_9FIRM</name>
<reference evidence="1" key="1">
    <citation type="journal article" date="2021" name="PeerJ">
        <title>Extensive microbial diversity within the chicken gut microbiome revealed by metagenomics and culture.</title>
        <authorList>
            <person name="Gilroy R."/>
            <person name="Ravi A."/>
            <person name="Getino M."/>
            <person name="Pursley I."/>
            <person name="Horton D.L."/>
            <person name="Alikhan N.F."/>
            <person name="Baker D."/>
            <person name="Gharbi K."/>
            <person name="Hall N."/>
            <person name="Watson M."/>
            <person name="Adriaenssens E.M."/>
            <person name="Foster-Nyarko E."/>
            <person name="Jarju S."/>
            <person name="Secka A."/>
            <person name="Antonio M."/>
            <person name="Oren A."/>
            <person name="Chaudhuri R.R."/>
            <person name="La Ragione R."/>
            <person name="Hildebrand F."/>
            <person name="Pallen M.J."/>
        </authorList>
    </citation>
    <scope>NUCLEOTIDE SEQUENCE</scope>
    <source>
        <strain evidence="1">CHK187-11901</strain>
    </source>
</reference>